<name>G8UKJ0_TANFA</name>
<keyword evidence="2" id="KW-1185">Reference proteome</keyword>
<organism evidence="1 2">
    <name type="scientific">Tannerella forsythia (strain ATCC 43037 / JCM 10827 / CCUG 21028 A / KCTC 5666 / FDC 338)</name>
    <name type="common">Bacteroides forsythus</name>
    <dbReference type="NCBI Taxonomy" id="203275"/>
    <lineage>
        <taxon>Bacteria</taxon>
        <taxon>Pseudomonadati</taxon>
        <taxon>Bacteroidota</taxon>
        <taxon>Bacteroidia</taxon>
        <taxon>Bacteroidales</taxon>
        <taxon>Tannerellaceae</taxon>
        <taxon>Tannerella</taxon>
    </lineage>
</organism>
<dbReference type="STRING" id="203275.BFO_0436"/>
<accession>G8UKJ0</accession>
<proteinExistence type="predicted"/>
<evidence type="ECO:0000313" key="1">
    <source>
        <dbReference type="EMBL" id="AEW22553.1"/>
    </source>
</evidence>
<reference evidence="2" key="1">
    <citation type="submission" date="2011-12" db="EMBL/GenBank/DDBJ databases">
        <title>Complete sequence of Tannerella forsythia ATCC 43037.</title>
        <authorList>
            <person name="Dewhirst F."/>
            <person name="Tanner A."/>
            <person name="Izard J."/>
            <person name="Brinkac L."/>
            <person name="Durkin A.S."/>
            <person name="Hostetler J."/>
            <person name="Shetty J."/>
            <person name="Torralba M."/>
            <person name="Gill S."/>
            <person name="Nelson K."/>
        </authorList>
    </citation>
    <scope>NUCLEOTIDE SEQUENCE [LARGE SCALE GENOMIC DNA]</scope>
    <source>
        <strain evidence="2">ATCC 43037 / JCM 10827 / CCUG 33226 / KCTC 5666 / FDC 338</strain>
    </source>
</reference>
<dbReference type="AlphaFoldDB" id="G8UKJ0"/>
<gene>
    <name evidence="1" type="ordered locus">BFO_0436</name>
</gene>
<dbReference type="HOGENOM" id="CLU_3334062_0_0_10"/>
<dbReference type="EMBL" id="CP003191">
    <property type="protein sequence ID" value="AEW22553.1"/>
    <property type="molecule type" value="Genomic_DNA"/>
</dbReference>
<dbReference type="KEGG" id="tfo:BFO_0436"/>
<dbReference type="PATRIC" id="fig|203275.8.peg.389"/>
<dbReference type="Proteomes" id="UP000005436">
    <property type="component" value="Chromosome"/>
</dbReference>
<sequence length="38" mass="4410">MAMIKNVFFLISFSSEFIRKTIYSGDKDKKVRPLTIGQ</sequence>
<evidence type="ECO:0000313" key="2">
    <source>
        <dbReference type="Proteomes" id="UP000005436"/>
    </source>
</evidence>
<protein>
    <submittedName>
        <fullName evidence="1">Uncharacterized protein</fullName>
    </submittedName>
</protein>